<evidence type="ECO:0000313" key="2">
    <source>
        <dbReference type="EMBL" id="VBA50725.1"/>
    </source>
</evidence>
<dbReference type="GO" id="GO:0004674">
    <property type="term" value="F:protein serine/threonine kinase activity"/>
    <property type="evidence" value="ECO:0007669"/>
    <property type="project" value="UniProtKB-EC"/>
</dbReference>
<dbReference type="Gene3D" id="3.40.1000.70">
    <property type="entry name" value="PknH-like extracellular domain"/>
    <property type="match status" value="1"/>
</dbReference>
<accession>A0A498QT52</accession>
<dbReference type="EC" id="2.7.11.1" evidence="2"/>
<dbReference type="EMBL" id="UPHU01000001">
    <property type="protein sequence ID" value="VBA50725.1"/>
    <property type="molecule type" value="Genomic_DNA"/>
</dbReference>
<evidence type="ECO:0000313" key="3">
    <source>
        <dbReference type="Proteomes" id="UP000268285"/>
    </source>
</evidence>
<keyword evidence="2" id="KW-0808">Transferase</keyword>
<protein>
    <submittedName>
        <fullName evidence="2">Serine/threonine-protein kinase PknH</fullName>
        <ecNumber evidence="2">2.7.11.1</ecNumber>
    </submittedName>
</protein>
<organism evidence="2 3">
    <name type="scientific">Mycobacterium pseudokansasii</name>
    <dbReference type="NCBI Taxonomy" id="2341080"/>
    <lineage>
        <taxon>Bacteria</taxon>
        <taxon>Bacillati</taxon>
        <taxon>Actinomycetota</taxon>
        <taxon>Actinomycetes</taxon>
        <taxon>Mycobacteriales</taxon>
        <taxon>Mycobacteriaceae</taxon>
        <taxon>Mycobacterium</taxon>
    </lineage>
</organism>
<dbReference type="InterPro" id="IPR026954">
    <property type="entry name" value="PknH-like_Extracell"/>
</dbReference>
<keyword evidence="2" id="KW-0418">Kinase</keyword>
<dbReference type="RefSeq" id="WP_167480174.1">
    <property type="nucleotide sequence ID" value="NZ_JAIENV010000064.1"/>
</dbReference>
<feature type="domain" description="PknH-like extracellular" evidence="1">
    <location>
        <begin position="2"/>
        <end position="92"/>
    </location>
</feature>
<dbReference type="AlphaFoldDB" id="A0A498QT52"/>
<gene>
    <name evidence="2" type="primary">pknH_3</name>
    <name evidence="2" type="ORF">LAUMK142_02778</name>
</gene>
<reference evidence="2 3" key="1">
    <citation type="submission" date="2018-09" db="EMBL/GenBank/DDBJ databases">
        <authorList>
            <person name="Tagini F."/>
        </authorList>
    </citation>
    <scope>NUCLEOTIDE SEQUENCE [LARGE SCALE GENOMIC DNA]</scope>
    <source>
        <strain evidence="2 3">MK142</strain>
    </source>
</reference>
<keyword evidence="3" id="KW-1185">Reference proteome</keyword>
<evidence type="ECO:0000259" key="1">
    <source>
        <dbReference type="Pfam" id="PF14032"/>
    </source>
</evidence>
<dbReference type="InterPro" id="IPR038232">
    <property type="entry name" value="PknH-like_Extracell_sf"/>
</dbReference>
<name>A0A498QT52_9MYCO</name>
<dbReference type="Pfam" id="PF14032">
    <property type="entry name" value="PknH_C"/>
    <property type="match status" value="1"/>
</dbReference>
<dbReference type="Proteomes" id="UP000268285">
    <property type="component" value="Unassembled WGS sequence"/>
</dbReference>
<sequence>MQNSAEKWKNCANQTISTTNRAGETVKWALASLNGEPPSITLNETQVGASNNWGCQRALSAVSNVVVDVNVNGCGYHIANEGRQLADKMVAKVKGR</sequence>
<proteinExistence type="predicted"/>